<keyword evidence="2" id="KW-0067">ATP-binding</keyword>
<feature type="domain" description="HTH luxR-type" evidence="3">
    <location>
        <begin position="799"/>
        <end position="864"/>
    </location>
</feature>
<dbReference type="PROSITE" id="PS50043">
    <property type="entry name" value="HTH_LUXR_2"/>
    <property type="match status" value="1"/>
</dbReference>
<keyword evidence="1" id="KW-0547">Nucleotide-binding</keyword>
<evidence type="ECO:0000313" key="4">
    <source>
        <dbReference type="EMBL" id="SFJ91054.1"/>
    </source>
</evidence>
<sequence length="880" mass="97059">MKGTGVLFERDENLQAILTAFAAVPEGGGQMVQICGEAGMGKSTLIDAALSRLAGQGSTATGYCDPLATPRPLGPVRDIAAALCPPDRHDVQDTWYFDGLITEFLTSKRPLILVLEDLHWVDERTLDWLIFMGRRLTMLPVLILCSFRDTEVHATHPLRTALGSIPARRKTQVDLAPLSRDAVRQMAETGGLSADRLLEITGGNPFFLTEMLAHADDPGDVPHSIADAFNARLNRMPPEVVGLLEEAACWPRTIPHWSLQQDQAVLSAAVEQGLLVPAKGGMTFRHELARLAIYDRLPAPRRIEAHGHFLARLTEDATAERSLDLILHHALGAQNDEMILRYAPQAAEQAATLGAHREAADFFAHALQRAGQLQPEISAEIHERWAYESGLSRAMDTEVIAAREHALALWQALGRTDRAGENLRWLSRIHWYRGESEKAEQRIHQALDLLNTEGPSPAKAWAFALRAQYFMLKDHMGEAIDWGQRAIALAREIGDDEILVHALNTTGSAMLFRGDLEGEALLRQSLSLALEHGFHEDAARVYTNLSECLIELRALARADALIEAGIAFDSGHDLDSWTYYLVGRKAQLRFEQDRYEDTIRIARDVLARENLTLLMRMPALICLARALIRLGDATADTVLSEALEAAERIGEPQYIVPLLVAEIERAILTNAPDRTGVAEQRLAGIDPAQLSPRKRGEVLFWLHIAGRGGRNAAPDALPAPFRHLLEGRDEAAHTALLDEGSAYLAAWLRLISDRPGAMAEADRAFRTFGTLAARRFLRNRPGAEHQALPPIERGPYRAARAHPYGLTAKEQIVLGHLVEGRSNAAIAEAMNRSRRTVENHISTILSKLQVKNRIEVLLRVKSEPSILAAQTTPKDGGTPD</sequence>
<evidence type="ECO:0000313" key="5">
    <source>
        <dbReference type="Proteomes" id="UP000199630"/>
    </source>
</evidence>
<proteinExistence type="predicted"/>
<dbReference type="STRING" id="588602.SAMN04487991_3238"/>
<organism evidence="4 5">
    <name type="scientific">Celeribacter neptunius</name>
    <dbReference type="NCBI Taxonomy" id="588602"/>
    <lineage>
        <taxon>Bacteria</taxon>
        <taxon>Pseudomonadati</taxon>
        <taxon>Pseudomonadota</taxon>
        <taxon>Alphaproteobacteria</taxon>
        <taxon>Rhodobacterales</taxon>
        <taxon>Roseobacteraceae</taxon>
        <taxon>Celeribacter</taxon>
    </lineage>
</organism>
<name>A0A1I3V643_9RHOB</name>
<dbReference type="Pfam" id="PF13191">
    <property type="entry name" value="AAA_16"/>
    <property type="match status" value="1"/>
</dbReference>
<dbReference type="PRINTS" id="PR00038">
    <property type="entry name" value="HTHLUXR"/>
</dbReference>
<dbReference type="GO" id="GO:0005737">
    <property type="term" value="C:cytoplasm"/>
    <property type="evidence" value="ECO:0007669"/>
    <property type="project" value="TreeGrafter"/>
</dbReference>
<gene>
    <name evidence="4" type="ORF">SAMN04487991_3238</name>
</gene>
<dbReference type="CDD" id="cd06170">
    <property type="entry name" value="LuxR_C_like"/>
    <property type="match status" value="1"/>
</dbReference>
<dbReference type="PANTHER" id="PTHR16305">
    <property type="entry name" value="TESTICULAR SOLUBLE ADENYLYL CYCLASE"/>
    <property type="match status" value="1"/>
</dbReference>
<dbReference type="Proteomes" id="UP000199630">
    <property type="component" value="Unassembled WGS sequence"/>
</dbReference>
<dbReference type="Gene3D" id="3.40.50.300">
    <property type="entry name" value="P-loop containing nucleotide triphosphate hydrolases"/>
    <property type="match status" value="1"/>
</dbReference>
<evidence type="ECO:0000256" key="1">
    <source>
        <dbReference type="ARBA" id="ARBA00022741"/>
    </source>
</evidence>
<dbReference type="Gene3D" id="1.10.10.10">
    <property type="entry name" value="Winged helix-like DNA-binding domain superfamily/Winged helix DNA-binding domain"/>
    <property type="match status" value="1"/>
</dbReference>
<dbReference type="EMBL" id="FORH01000007">
    <property type="protein sequence ID" value="SFJ91054.1"/>
    <property type="molecule type" value="Genomic_DNA"/>
</dbReference>
<dbReference type="InterPro" id="IPR011990">
    <property type="entry name" value="TPR-like_helical_dom_sf"/>
</dbReference>
<dbReference type="SMART" id="SM00421">
    <property type="entry name" value="HTH_LUXR"/>
    <property type="match status" value="1"/>
</dbReference>
<dbReference type="GO" id="GO:0005524">
    <property type="term" value="F:ATP binding"/>
    <property type="evidence" value="ECO:0007669"/>
    <property type="project" value="UniProtKB-KW"/>
</dbReference>
<dbReference type="Pfam" id="PF00196">
    <property type="entry name" value="GerE"/>
    <property type="match status" value="1"/>
</dbReference>
<dbReference type="GO" id="GO:0006355">
    <property type="term" value="P:regulation of DNA-templated transcription"/>
    <property type="evidence" value="ECO:0007669"/>
    <property type="project" value="InterPro"/>
</dbReference>
<dbReference type="SUPFAM" id="SSF46894">
    <property type="entry name" value="C-terminal effector domain of the bipartite response regulators"/>
    <property type="match status" value="1"/>
</dbReference>
<accession>A0A1I3V643</accession>
<reference evidence="5" key="1">
    <citation type="submission" date="2016-10" db="EMBL/GenBank/DDBJ databases">
        <authorList>
            <person name="Varghese N."/>
            <person name="Submissions S."/>
        </authorList>
    </citation>
    <scope>NUCLEOTIDE SEQUENCE [LARGE SCALE GENOMIC DNA]</scope>
    <source>
        <strain evidence="5">DSM 26471</strain>
    </source>
</reference>
<dbReference type="InterPro" id="IPR000792">
    <property type="entry name" value="Tscrpt_reg_LuxR_C"/>
</dbReference>
<dbReference type="Gene3D" id="1.25.40.10">
    <property type="entry name" value="Tetratricopeptide repeat domain"/>
    <property type="match status" value="1"/>
</dbReference>
<dbReference type="InterPro" id="IPR016032">
    <property type="entry name" value="Sig_transdc_resp-reg_C-effctor"/>
</dbReference>
<dbReference type="InterPro" id="IPR036388">
    <property type="entry name" value="WH-like_DNA-bd_sf"/>
</dbReference>
<dbReference type="GO" id="GO:0004016">
    <property type="term" value="F:adenylate cyclase activity"/>
    <property type="evidence" value="ECO:0007669"/>
    <property type="project" value="TreeGrafter"/>
</dbReference>
<dbReference type="SUPFAM" id="SSF52540">
    <property type="entry name" value="P-loop containing nucleoside triphosphate hydrolases"/>
    <property type="match status" value="1"/>
</dbReference>
<dbReference type="GO" id="GO:0003677">
    <property type="term" value="F:DNA binding"/>
    <property type="evidence" value="ECO:0007669"/>
    <property type="project" value="InterPro"/>
</dbReference>
<dbReference type="InterPro" id="IPR041664">
    <property type="entry name" value="AAA_16"/>
</dbReference>
<dbReference type="InterPro" id="IPR027417">
    <property type="entry name" value="P-loop_NTPase"/>
</dbReference>
<dbReference type="SUPFAM" id="SSF48452">
    <property type="entry name" value="TPR-like"/>
    <property type="match status" value="2"/>
</dbReference>
<evidence type="ECO:0000259" key="3">
    <source>
        <dbReference type="PROSITE" id="PS50043"/>
    </source>
</evidence>
<protein>
    <submittedName>
        <fullName evidence="4">Transcriptional regulator, LuxR family</fullName>
    </submittedName>
</protein>
<dbReference type="AlphaFoldDB" id="A0A1I3V643"/>
<dbReference type="PANTHER" id="PTHR16305:SF35">
    <property type="entry name" value="TRANSCRIPTIONAL ACTIVATOR DOMAIN"/>
    <property type="match status" value="1"/>
</dbReference>
<keyword evidence="5" id="KW-1185">Reference proteome</keyword>
<dbReference type="RefSeq" id="WP_177213187.1">
    <property type="nucleotide sequence ID" value="NZ_FORH01000007.1"/>
</dbReference>
<evidence type="ECO:0000256" key="2">
    <source>
        <dbReference type="ARBA" id="ARBA00022840"/>
    </source>
</evidence>